<dbReference type="AlphaFoldDB" id="A0A081KD66"/>
<gene>
    <name evidence="3" type="ORF">GV64_16360</name>
</gene>
<feature type="chain" id="PRO_5001758797" evidence="2">
    <location>
        <begin position="24"/>
        <end position="547"/>
    </location>
</feature>
<dbReference type="RefSeq" id="WP_020584339.1">
    <property type="nucleotide sequence ID" value="NZ_JOJP01000001.1"/>
</dbReference>
<proteinExistence type="predicted"/>
<dbReference type="Proteomes" id="UP000027997">
    <property type="component" value="Unassembled WGS sequence"/>
</dbReference>
<accession>A0A081KD66</accession>
<evidence type="ECO:0000256" key="1">
    <source>
        <dbReference type="SAM" id="Phobius"/>
    </source>
</evidence>
<sequence length="547" mass="63077">MAIKKHLLYAALLAILFPSKPYAFLGGSEPYFIANYCFQRSASYDRPSWSCPGQIIPSYKTRNFRFEELKCSGNNNTHVRLPESFDEEAWLDLKNISRHEAADILRQQPSPAWSGEIHYQTYIHWEWEDCRLVTDAFICGTYEVCEERVVPTEHGGTQHVNQCHLEPKSCYADITVHENQYCTGGDGQLDFDVEFLKKNADHWNPGSPNYVDRLANGYDLLPGEEEAITISNLKSSWWESHSTELTPTLIIEDPKNEYNLRQFIHNQQSDSLSCRFQGHDKVSFTVDTQRRIASQSPNAFSLPKAFDNEDIDPLVWQSAPGMNGSREEKGYPLIMRAQDFSAAALSEVSEDVTEKLKNIIVRVQLYEPSIFGERLKATIYIDEAKAIQQTLNAISSDQKIRRSTLWEFKLKNGNNPNKNIYRSYLPSLFYYPGKIFLSDEALSYEDNLAPDTEYTLKLTVYQKNLPFYHQSCESDPDAWDCKWYTLWGLFSSSRHEDNYFSRKSLDVRFRSNPNVDLRTWSSSFWHFVSYAQLAIPVGAVALFLLMP</sequence>
<keyword evidence="2" id="KW-0732">Signal</keyword>
<dbReference type="EMBL" id="JOJP01000001">
    <property type="protein sequence ID" value="KEI72092.1"/>
    <property type="molecule type" value="Genomic_DNA"/>
</dbReference>
<keyword evidence="1" id="KW-0472">Membrane</keyword>
<evidence type="ECO:0000256" key="2">
    <source>
        <dbReference type="SAM" id="SignalP"/>
    </source>
</evidence>
<keyword evidence="1" id="KW-1133">Transmembrane helix</keyword>
<keyword evidence="4" id="KW-1185">Reference proteome</keyword>
<dbReference type="STRING" id="305900.GV64_16360"/>
<comment type="caution">
    <text evidence="3">The sequence shown here is derived from an EMBL/GenBank/DDBJ whole genome shotgun (WGS) entry which is preliminary data.</text>
</comment>
<name>A0A081KD66_9GAMM</name>
<organism evidence="3 4">
    <name type="scientific">Endozoicomonas elysicola</name>
    <dbReference type="NCBI Taxonomy" id="305900"/>
    <lineage>
        <taxon>Bacteria</taxon>
        <taxon>Pseudomonadati</taxon>
        <taxon>Pseudomonadota</taxon>
        <taxon>Gammaproteobacteria</taxon>
        <taxon>Oceanospirillales</taxon>
        <taxon>Endozoicomonadaceae</taxon>
        <taxon>Endozoicomonas</taxon>
    </lineage>
</organism>
<feature type="signal peptide" evidence="2">
    <location>
        <begin position="1"/>
        <end position="23"/>
    </location>
</feature>
<evidence type="ECO:0000313" key="3">
    <source>
        <dbReference type="EMBL" id="KEI72092.1"/>
    </source>
</evidence>
<protein>
    <submittedName>
        <fullName evidence="3">Uncharacterized protein</fullName>
    </submittedName>
</protein>
<keyword evidence="1" id="KW-0812">Transmembrane</keyword>
<reference evidence="3 4" key="1">
    <citation type="submission" date="2014-06" db="EMBL/GenBank/DDBJ databases">
        <title>Whole Genome Sequences of Three Symbiotic Endozoicomonas Bacteria.</title>
        <authorList>
            <person name="Neave M.J."/>
            <person name="Apprill A."/>
            <person name="Voolstra C.R."/>
        </authorList>
    </citation>
    <scope>NUCLEOTIDE SEQUENCE [LARGE SCALE GENOMIC DNA]</scope>
    <source>
        <strain evidence="3 4">DSM 22380</strain>
    </source>
</reference>
<evidence type="ECO:0000313" key="4">
    <source>
        <dbReference type="Proteomes" id="UP000027997"/>
    </source>
</evidence>
<feature type="transmembrane region" description="Helical" evidence="1">
    <location>
        <begin position="524"/>
        <end position="545"/>
    </location>
</feature>